<keyword evidence="3" id="KW-0804">Transcription</keyword>
<feature type="domain" description="HTH marR-type" evidence="4">
    <location>
        <begin position="1"/>
        <end position="146"/>
    </location>
</feature>
<keyword evidence="6" id="KW-1185">Reference proteome</keyword>
<evidence type="ECO:0000256" key="2">
    <source>
        <dbReference type="ARBA" id="ARBA00023125"/>
    </source>
</evidence>
<evidence type="ECO:0000256" key="3">
    <source>
        <dbReference type="ARBA" id="ARBA00023163"/>
    </source>
</evidence>
<protein>
    <submittedName>
        <fullName evidence="5">DNA-binding transcriptional regulator, MarR family</fullName>
    </submittedName>
</protein>
<keyword evidence="2 5" id="KW-0238">DNA-binding</keyword>
<dbReference type="AlphaFoldDB" id="A0A1I2H7L4"/>
<dbReference type="RefSeq" id="WP_093925577.1">
    <property type="nucleotide sequence ID" value="NZ_FOMW01000038.1"/>
</dbReference>
<evidence type="ECO:0000259" key="4">
    <source>
        <dbReference type="PROSITE" id="PS50995"/>
    </source>
</evidence>
<dbReference type="SMART" id="SM00347">
    <property type="entry name" value="HTH_MARR"/>
    <property type="match status" value="1"/>
</dbReference>
<proteinExistence type="predicted"/>
<organism evidence="5 6">
    <name type="scientific">Sulfitobacter brevis</name>
    <dbReference type="NCBI Taxonomy" id="74348"/>
    <lineage>
        <taxon>Bacteria</taxon>
        <taxon>Pseudomonadati</taxon>
        <taxon>Pseudomonadota</taxon>
        <taxon>Alphaproteobacteria</taxon>
        <taxon>Rhodobacterales</taxon>
        <taxon>Roseobacteraceae</taxon>
        <taxon>Sulfitobacter</taxon>
    </lineage>
</organism>
<dbReference type="InterPro" id="IPR036388">
    <property type="entry name" value="WH-like_DNA-bd_sf"/>
</dbReference>
<gene>
    <name evidence="5" type="ORF">SAMN04488523_1384</name>
</gene>
<dbReference type="SUPFAM" id="SSF46785">
    <property type="entry name" value="Winged helix' DNA-binding domain"/>
    <property type="match status" value="1"/>
</dbReference>
<dbReference type="InterPro" id="IPR000835">
    <property type="entry name" value="HTH_MarR-typ"/>
</dbReference>
<evidence type="ECO:0000313" key="6">
    <source>
        <dbReference type="Proteomes" id="UP000198977"/>
    </source>
</evidence>
<name>A0A1I2H7L4_9RHOB</name>
<dbReference type="Gene3D" id="1.10.10.10">
    <property type="entry name" value="Winged helix-like DNA-binding domain superfamily/Winged helix DNA-binding domain"/>
    <property type="match status" value="1"/>
</dbReference>
<reference evidence="5 6" key="1">
    <citation type="submission" date="2016-10" db="EMBL/GenBank/DDBJ databases">
        <authorList>
            <person name="de Groot N.N."/>
        </authorList>
    </citation>
    <scope>NUCLEOTIDE SEQUENCE [LARGE SCALE GENOMIC DNA]</scope>
    <source>
        <strain evidence="5 6">DSM 11443</strain>
    </source>
</reference>
<dbReference type="PANTHER" id="PTHR42756:SF1">
    <property type="entry name" value="TRANSCRIPTIONAL REPRESSOR OF EMRAB OPERON"/>
    <property type="match status" value="1"/>
</dbReference>
<dbReference type="EMBL" id="FOMW01000038">
    <property type="protein sequence ID" value="SFF24756.1"/>
    <property type="molecule type" value="Genomic_DNA"/>
</dbReference>
<dbReference type="Pfam" id="PF12802">
    <property type="entry name" value="MarR_2"/>
    <property type="match status" value="1"/>
</dbReference>
<evidence type="ECO:0000313" key="5">
    <source>
        <dbReference type="EMBL" id="SFF24756.1"/>
    </source>
</evidence>
<dbReference type="PROSITE" id="PS50995">
    <property type="entry name" value="HTH_MARR_2"/>
    <property type="match status" value="1"/>
</dbReference>
<evidence type="ECO:0000256" key="1">
    <source>
        <dbReference type="ARBA" id="ARBA00023015"/>
    </source>
</evidence>
<dbReference type="PANTHER" id="PTHR42756">
    <property type="entry name" value="TRANSCRIPTIONAL REGULATOR, MARR"/>
    <property type="match status" value="1"/>
</dbReference>
<dbReference type="STRING" id="74348.SAMN04488523_1384"/>
<dbReference type="GO" id="GO:0003677">
    <property type="term" value="F:DNA binding"/>
    <property type="evidence" value="ECO:0007669"/>
    <property type="project" value="UniProtKB-KW"/>
</dbReference>
<dbReference type="Proteomes" id="UP000198977">
    <property type="component" value="Unassembled WGS sequence"/>
</dbReference>
<dbReference type="PRINTS" id="PR00598">
    <property type="entry name" value="HTHMARR"/>
</dbReference>
<sequence>MLETVIPNLRALTSFVTFRLARTQNKLNAQASYFLKSMSDLTLVEWRIIQLLRLHEGATMSKLAREVQIDKGQLSRKISKMVDKGLITTEQDDTDHRKQKVHLTVKARTLSDRLMPVMQRRQDMLLADITESELETFFKVLTVIDTVSERRDLP</sequence>
<keyword evidence="1" id="KW-0805">Transcription regulation</keyword>
<dbReference type="OrthoDB" id="7723661at2"/>
<accession>A0A1I2H7L4</accession>
<dbReference type="InterPro" id="IPR036390">
    <property type="entry name" value="WH_DNA-bd_sf"/>
</dbReference>
<dbReference type="GO" id="GO:0003700">
    <property type="term" value="F:DNA-binding transcription factor activity"/>
    <property type="evidence" value="ECO:0007669"/>
    <property type="project" value="InterPro"/>
</dbReference>